<feature type="domain" description="Type I restriction modification DNA specificity" evidence="5">
    <location>
        <begin position="13"/>
        <end position="178"/>
    </location>
</feature>
<feature type="domain" description="Type I restriction modification DNA specificity" evidence="5">
    <location>
        <begin position="191"/>
        <end position="352"/>
    </location>
</feature>
<comment type="similarity">
    <text evidence="1">Belongs to the type-I restriction system S methylase family.</text>
</comment>
<comment type="caution">
    <text evidence="6">The sequence shown here is derived from an EMBL/GenBank/DDBJ whole genome shotgun (WGS) entry which is preliminary data.</text>
</comment>
<dbReference type="EMBL" id="DXET01000213">
    <property type="protein sequence ID" value="HIX82182.1"/>
    <property type="molecule type" value="Genomic_DNA"/>
</dbReference>
<keyword evidence="6" id="KW-0540">Nuclease</keyword>
<dbReference type="EC" id="3.1.21.-" evidence="6"/>
<dbReference type="InterPro" id="IPR000055">
    <property type="entry name" value="Restrct_endonuc_typeI_TRD"/>
</dbReference>
<dbReference type="InterPro" id="IPR044946">
    <property type="entry name" value="Restrct_endonuc_typeI_TRD_sf"/>
</dbReference>
<dbReference type="GO" id="GO:0003677">
    <property type="term" value="F:DNA binding"/>
    <property type="evidence" value="ECO:0007669"/>
    <property type="project" value="UniProtKB-KW"/>
</dbReference>
<protein>
    <submittedName>
        <fullName evidence="6">Restriction endonuclease subunit S</fullName>
        <ecNumber evidence="6">3.1.21.-</ecNumber>
    </submittedName>
</protein>
<keyword evidence="6" id="KW-0378">Hydrolase</keyword>
<evidence type="ECO:0000256" key="1">
    <source>
        <dbReference type="ARBA" id="ARBA00010923"/>
    </source>
</evidence>
<dbReference type="GO" id="GO:0009307">
    <property type="term" value="P:DNA restriction-modification system"/>
    <property type="evidence" value="ECO:0007669"/>
    <property type="project" value="UniProtKB-KW"/>
</dbReference>
<reference evidence="6" key="1">
    <citation type="journal article" date="2021" name="PeerJ">
        <title>Extensive microbial diversity within the chicken gut microbiome revealed by metagenomics and culture.</title>
        <authorList>
            <person name="Gilroy R."/>
            <person name="Ravi A."/>
            <person name="Getino M."/>
            <person name="Pursley I."/>
            <person name="Horton D.L."/>
            <person name="Alikhan N.F."/>
            <person name="Baker D."/>
            <person name="Gharbi K."/>
            <person name="Hall N."/>
            <person name="Watson M."/>
            <person name="Adriaenssens E.M."/>
            <person name="Foster-Nyarko E."/>
            <person name="Jarju S."/>
            <person name="Secka A."/>
            <person name="Antonio M."/>
            <person name="Oren A."/>
            <person name="Chaudhuri R.R."/>
            <person name="La Ragione R."/>
            <person name="Hildebrand F."/>
            <person name="Pallen M.J."/>
        </authorList>
    </citation>
    <scope>NUCLEOTIDE SEQUENCE</scope>
    <source>
        <strain evidence="6">ChiGjej1B1-14440</strain>
    </source>
</reference>
<dbReference type="PANTHER" id="PTHR43140">
    <property type="entry name" value="TYPE-1 RESTRICTION ENZYME ECOKI SPECIFICITY PROTEIN"/>
    <property type="match status" value="1"/>
</dbReference>
<dbReference type="Proteomes" id="UP000886724">
    <property type="component" value="Unassembled WGS sequence"/>
</dbReference>
<evidence type="ECO:0000256" key="4">
    <source>
        <dbReference type="ARBA" id="ARBA00038652"/>
    </source>
</evidence>
<gene>
    <name evidence="6" type="ORF">H9980_09480</name>
</gene>
<dbReference type="SUPFAM" id="SSF116734">
    <property type="entry name" value="DNA methylase specificity domain"/>
    <property type="match status" value="2"/>
</dbReference>
<dbReference type="AlphaFoldDB" id="A0A9D2BNP1"/>
<dbReference type="Gene3D" id="3.90.220.20">
    <property type="entry name" value="DNA methylase specificity domains"/>
    <property type="match status" value="2"/>
</dbReference>
<dbReference type="CDD" id="cd17291">
    <property type="entry name" value="RMtype1_S_MgeORF438P-TRD-CR_like"/>
    <property type="match status" value="1"/>
</dbReference>
<evidence type="ECO:0000256" key="3">
    <source>
        <dbReference type="ARBA" id="ARBA00023125"/>
    </source>
</evidence>
<keyword evidence="3" id="KW-0238">DNA-binding</keyword>
<organism evidence="6 7">
    <name type="scientific">Candidatus Erysipelatoclostridium merdavium</name>
    <dbReference type="NCBI Taxonomy" id="2838566"/>
    <lineage>
        <taxon>Bacteria</taxon>
        <taxon>Bacillati</taxon>
        <taxon>Bacillota</taxon>
        <taxon>Erysipelotrichia</taxon>
        <taxon>Erysipelotrichales</taxon>
        <taxon>Erysipelotrichales incertae sedis</taxon>
    </lineage>
</organism>
<dbReference type="GO" id="GO:0016787">
    <property type="term" value="F:hydrolase activity"/>
    <property type="evidence" value="ECO:0007669"/>
    <property type="project" value="UniProtKB-KW"/>
</dbReference>
<dbReference type="CDD" id="cd17262">
    <property type="entry name" value="RMtype1_S_Aco12261I-TRD2-CR2"/>
    <property type="match status" value="1"/>
</dbReference>
<evidence type="ECO:0000259" key="5">
    <source>
        <dbReference type="Pfam" id="PF01420"/>
    </source>
</evidence>
<comment type="subunit">
    <text evidence="4">The methyltransferase is composed of M and S polypeptides.</text>
</comment>
<evidence type="ECO:0000313" key="7">
    <source>
        <dbReference type="Proteomes" id="UP000886724"/>
    </source>
</evidence>
<sequence>MSKLEELIQELCPDGVRFKSIKEVYQRVKGTPITAGKMKEIENNKGDIRVFAGGKTVINAYEKDIPKANITRVPAVLVQSRGIIDVIYYEKPFTFKNEMWAYTHQEKISVKFFYYVLKNNINKFRESASGMGSMPQISLKITEDFKIPILPLPIQKEIVRILDNFTELTAELTARKKQYEYYRDNLLKTAKDTETYYINQISENCDNQRKPVTSGNRVSGEYPYYGASGIVDYVDDYIFDGDYLLISEDGANLLARSTPIAFSISGKNWVNNHSHVLHFNTYETRRYIEIYLNSIDLTPYITGGAQPKLNQKNLNKIPISLPSLEEQRRIVNILDHFDKLCNDISEGLPAEIVARQKQYEYYRDKLLTFKPLEEEK</sequence>
<dbReference type="Pfam" id="PF01420">
    <property type="entry name" value="Methylase_S"/>
    <property type="match status" value="2"/>
</dbReference>
<dbReference type="InterPro" id="IPR051212">
    <property type="entry name" value="Type-I_RE_S_subunit"/>
</dbReference>
<accession>A0A9D2BNP1</accession>
<evidence type="ECO:0000256" key="2">
    <source>
        <dbReference type="ARBA" id="ARBA00022747"/>
    </source>
</evidence>
<proteinExistence type="inferred from homology"/>
<name>A0A9D2BNP1_9FIRM</name>
<keyword evidence="2" id="KW-0680">Restriction system</keyword>
<dbReference type="PANTHER" id="PTHR43140:SF1">
    <property type="entry name" value="TYPE I RESTRICTION ENZYME ECOKI SPECIFICITY SUBUNIT"/>
    <property type="match status" value="1"/>
</dbReference>
<keyword evidence="6" id="KW-0255">Endonuclease</keyword>
<evidence type="ECO:0000313" key="6">
    <source>
        <dbReference type="EMBL" id="HIX82182.1"/>
    </source>
</evidence>
<reference evidence="6" key="2">
    <citation type="submission" date="2021-04" db="EMBL/GenBank/DDBJ databases">
        <authorList>
            <person name="Gilroy R."/>
        </authorList>
    </citation>
    <scope>NUCLEOTIDE SEQUENCE</scope>
    <source>
        <strain evidence="6">ChiGjej1B1-14440</strain>
    </source>
</reference>
<dbReference type="GO" id="GO:0004519">
    <property type="term" value="F:endonuclease activity"/>
    <property type="evidence" value="ECO:0007669"/>
    <property type="project" value="UniProtKB-KW"/>
</dbReference>